<keyword evidence="2" id="KW-1185">Reference proteome</keyword>
<evidence type="ECO:0000313" key="1">
    <source>
        <dbReference type="EMBL" id="AUB83403.1"/>
    </source>
</evidence>
<gene>
    <name evidence="1" type="ORF">THSYN_22280</name>
</gene>
<proteinExistence type="predicted"/>
<protein>
    <submittedName>
        <fullName evidence="1">GxxExxY protein</fullName>
    </submittedName>
</protein>
<dbReference type="OrthoDB" id="9806869at2"/>
<dbReference type="RefSeq" id="WP_100921091.1">
    <property type="nucleotide sequence ID" value="NZ_CP020370.1"/>
</dbReference>
<dbReference type="InterPro" id="IPR026350">
    <property type="entry name" value="GxxExxY"/>
</dbReference>
<dbReference type="AlphaFoldDB" id="A0A2K8UCU8"/>
<dbReference type="EMBL" id="CP020370">
    <property type="protein sequence ID" value="AUB83403.1"/>
    <property type="molecule type" value="Genomic_DNA"/>
</dbReference>
<reference evidence="1 2" key="1">
    <citation type="submission" date="2017-03" db="EMBL/GenBank/DDBJ databases">
        <title>Complete genome sequence of Candidatus 'Thiodictyon syntrophicum' sp. nov. strain Cad16T, a photolithoautotroph purple sulfur bacterium isolated from an alpine meromictic lake.</title>
        <authorList>
            <person name="Luedin S.M."/>
            <person name="Pothier J.F."/>
            <person name="Danza F."/>
            <person name="Storelli N."/>
            <person name="Wittwer M."/>
            <person name="Tonolla M."/>
        </authorList>
    </citation>
    <scope>NUCLEOTIDE SEQUENCE [LARGE SCALE GENOMIC DNA]</scope>
    <source>
        <strain evidence="1 2">Cad16T</strain>
    </source>
</reference>
<accession>A0A2K8UCU8</accession>
<evidence type="ECO:0000313" key="2">
    <source>
        <dbReference type="Proteomes" id="UP000232638"/>
    </source>
</evidence>
<name>A0A2K8UCU8_9GAMM</name>
<organism evidence="1 2">
    <name type="scientific">Candidatus Thiodictyon syntrophicum</name>
    <dbReference type="NCBI Taxonomy" id="1166950"/>
    <lineage>
        <taxon>Bacteria</taxon>
        <taxon>Pseudomonadati</taxon>
        <taxon>Pseudomonadota</taxon>
        <taxon>Gammaproteobacteria</taxon>
        <taxon>Chromatiales</taxon>
        <taxon>Chromatiaceae</taxon>
        <taxon>Thiodictyon</taxon>
    </lineage>
</organism>
<dbReference type="Proteomes" id="UP000232638">
    <property type="component" value="Chromosome"/>
</dbReference>
<dbReference type="KEGG" id="tsy:THSYN_22280"/>
<sequence length="137" mass="15209">MDANNDELPVGAEPISRRVIGCAFEVSNNLGAGFLESVYENALCMELAAQGIDFQRQVVLDVRYKGLVVGSFAADLVVARSLLVELKAVRCFVPEHEAQVINYLRATGLHVALLLNFGSPRLQVRRLVFEHDDRRLI</sequence>
<dbReference type="Pfam" id="PF13366">
    <property type="entry name" value="PDDEXK_3"/>
    <property type="match status" value="1"/>
</dbReference>
<dbReference type="NCBIfam" id="TIGR04256">
    <property type="entry name" value="GxxExxY"/>
    <property type="match status" value="1"/>
</dbReference>